<gene>
    <name evidence="1" type="ORF">L207DRAFT_584071</name>
</gene>
<dbReference type="Proteomes" id="UP000235786">
    <property type="component" value="Unassembled WGS sequence"/>
</dbReference>
<dbReference type="EMBL" id="KZ613947">
    <property type="protein sequence ID" value="PMD38667.1"/>
    <property type="molecule type" value="Genomic_DNA"/>
</dbReference>
<proteinExistence type="predicted"/>
<evidence type="ECO:0000313" key="2">
    <source>
        <dbReference type="Proteomes" id="UP000235786"/>
    </source>
</evidence>
<dbReference type="SUPFAM" id="SSF160104">
    <property type="entry name" value="Acetoacetate decarboxylase-like"/>
    <property type="match status" value="1"/>
</dbReference>
<dbReference type="OrthoDB" id="1047367at2759"/>
<organism evidence="1 2">
    <name type="scientific">Hyaloscypha variabilis (strain UAMH 11265 / GT02V1 / F)</name>
    <name type="common">Meliniomyces variabilis</name>
    <dbReference type="NCBI Taxonomy" id="1149755"/>
    <lineage>
        <taxon>Eukaryota</taxon>
        <taxon>Fungi</taxon>
        <taxon>Dikarya</taxon>
        <taxon>Ascomycota</taxon>
        <taxon>Pezizomycotina</taxon>
        <taxon>Leotiomycetes</taxon>
        <taxon>Helotiales</taxon>
        <taxon>Hyaloscyphaceae</taxon>
        <taxon>Hyaloscypha</taxon>
        <taxon>Hyaloscypha variabilis</taxon>
    </lineage>
</organism>
<dbReference type="InterPro" id="IPR023375">
    <property type="entry name" value="ADC_dom_sf"/>
</dbReference>
<dbReference type="Gene3D" id="2.40.400.10">
    <property type="entry name" value="Acetoacetate decarboxylase-like"/>
    <property type="match status" value="1"/>
</dbReference>
<accession>A0A2J6RJK3</accession>
<evidence type="ECO:0000313" key="1">
    <source>
        <dbReference type="EMBL" id="PMD38667.1"/>
    </source>
</evidence>
<sequence>MGLSKKPLELKTSAEARAESKAKRLQNYPNAYFRMPLGFGPFPGPRQTEAGLSLPGWPSVAVTTATLTFKASKAHLSTYLPHECFSIDCPGDNSFASLCLTSLENLPWLDGRGYLHYGFYIHDVICKGKDEIVRGKYLVVLFENRADPIMSGREELGYAKLYCELENKLSLSRGTCSCEASWEGTVFGMPQGCRHFHMSLLDWRRFSQLKLSTQRL</sequence>
<keyword evidence="2" id="KW-1185">Reference proteome</keyword>
<name>A0A2J6RJK3_HYAVF</name>
<dbReference type="STRING" id="1149755.A0A2J6RJK3"/>
<protein>
    <submittedName>
        <fullName evidence="1">Uncharacterized protein</fullName>
    </submittedName>
</protein>
<reference evidence="1 2" key="1">
    <citation type="submission" date="2016-04" db="EMBL/GenBank/DDBJ databases">
        <title>A degradative enzymes factory behind the ericoid mycorrhizal symbiosis.</title>
        <authorList>
            <consortium name="DOE Joint Genome Institute"/>
            <person name="Martino E."/>
            <person name="Morin E."/>
            <person name="Grelet G."/>
            <person name="Kuo A."/>
            <person name="Kohler A."/>
            <person name="Daghino S."/>
            <person name="Barry K."/>
            <person name="Choi C."/>
            <person name="Cichocki N."/>
            <person name="Clum A."/>
            <person name="Copeland A."/>
            <person name="Hainaut M."/>
            <person name="Haridas S."/>
            <person name="Labutti K."/>
            <person name="Lindquist E."/>
            <person name="Lipzen A."/>
            <person name="Khouja H.-R."/>
            <person name="Murat C."/>
            <person name="Ohm R."/>
            <person name="Olson A."/>
            <person name="Spatafora J."/>
            <person name="Veneault-Fourrey C."/>
            <person name="Henrissat B."/>
            <person name="Grigoriev I."/>
            <person name="Martin F."/>
            <person name="Perotto S."/>
        </authorList>
    </citation>
    <scope>NUCLEOTIDE SEQUENCE [LARGE SCALE GENOMIC DNA]</scope>
    <source>
        <strain evidence="1 2">F</strain>
    </source>
</reference>
<dbReference type="AlphaFoldDB" id="A0A2J6RJK3"/>